<dbReference type="KEGG" id="csur:N24_2122"/>
<evidence type="ECO:0000256" key="1">
    <source>
        <dbReference type="SAM" id="MobiDB-lite"/>
    </source>
</evidence>
<feature type="chain" id="PRO_5007819058" description="DUF4232 domain-containing protein" evidence="2">
    <location>
        <begin position="27"/>
        <end position="206"/>
    </location>
</feature>
<sequence length="206" mass="21054">MKPHTLMHQALAIGSISGLLMLSACANSGSGSSPSEGVSETVTETVTETDPAPATDPGSETTTEIAQNTQCATSDLDISTGQQQGAAGSILLDINFTNAGSQECTLQGFPGISFVGMDNGTQIGAPAARENSNTPVITLEPGESTYASIRISRAENYDAAECSLEPVDGIRIYPPGETAAAYLPLDGINGCDNDALELLSVKAVGD</sequence>
<accession>A0A160PRV0</accession>
<protein>
    <recommendedName>
        <fullName evidence="3">DUF4232 domain-containing protein</fullName>
    </recommendedName>
</protein>
<dbReference type="RefSeq" id="WP_096456827.1">
    <property type="nucleotide sequence ID" value="NZ_AP017369.1"/>
</dbReference>
<dbReference type="PROSITE" id="PS51257">
    <property type="entry name" value="PROKAR_LIPOPROTEIN"/>
    <property type="match status" value="1"/>
</dbReference>
<organism evidence="4 5">
    <name type="scientific">Corynebacterium suranareeae</name>
    <dbReference type="NCBI Taxonomy" id="2506452"/>
    <lineage>
        <taxon>Bacteria</taxon>
        <taxon>Bacillati</taxon>
        <taxon>Actinomycetota</taxon>
        <taxon>Actinomycetes</taxon>
        <taxon>Mycobacteriales</taxon>
        <taxon>Corynebacteriaceae</taxon>
        <taxon>Corynebacterium</taxon>
    </lineage>
</organism>
<dbReference type="AlphaFoldDB" id="A0A160PRV0"/>
<proteinExistence type="predicted"/>
<keyword evidence="5" id="KW-1185">Reference proteome</keyword>
<evidence type="ECO:0000256" key="2">
    <source>
        <dbReference type="SAM" id="SignalP"/>
    </source>
</evidence>
<dbReference type="EMBL" id="AP017369">
    <property type="protein sequence ID" value="BAU96384.1"/>
    <property type="molecule type" value="Genomic_DNA"/>
</dbReference>
<evidence type="ECO:0000259" key="3">
    <source>
        <dbReference type="Pfam" id="PF14016"/>
    </source>
</evidence>
<evidence type="ECO:0000313" key="4">
    <source>
        <dbReference type="EMBL" id="BAU96384.1"/>
    </source>
</evidence>
<name>A0A160PRV0_9CORY</name>
<feature type="signal peptide" evidence="2">
    <location>
        <begin position="1"/>
        <end position="26"/>
    </location>
</feature>
<evidence type="ECO:0000313" key="5">
    <source>
        <dbReference type="Proteomes" id="UP000218244"/>
    </source>
</evidence>
<feature type="domain" description="DUF4232" evidence="3">
    <location>
        <begin position="71"/>
        <end position="195"/>
    </location>
</feature>
<dbReference type="Pfam" id="PF14016">
    <property type="entry name" value="DUF4232"/>
    <property type="match status" value="1"/>
</dbReference>
<keyword evidence="2" id="KW-0732">Signal</keyword>
<reference evidence="4 5" key="1">
    <citation type="submission" date="2016-02" db="EMBL/GenBank/DDBJ databases">
        <title>Corynebacterium glutamicum N24 whole genome sequencing project.</title>
        <authorList>
            <person name="Matsutani M."/>
            <person name="Nangtapong N."/>
            <person name="Yakushi T."/>
            <person name="Matsushita K."/>
        </authorList>
    </citation>
    <scope>NUCLEOTIDE SEQUENCE [LARGE SCALE GENOMIC DNA]</scope>
    <source>
        <strain evidence="4 5">N24</strain>
    </source>
</reference>
<feature type="region of interest" description="Disordered" evidence="1">
    <location>
        <begin position="29"/>
        <end position="62"/>
    </location>
</feature>
<feature type="compositionally biased region" description="Low complexity" evidence="1">
    <location>
        <begin position="29"/>
        <end position="58"/>
    </location>
</feature>
<dbReference type="Proteomes" id="UP000218244">
    <property type="component" value="Chromosome"/>
</dbReference>
<dbReference type="InterPro" id="IPR025326">
    <property type="entry name" value="DUF4232"/>
</dbReference>
<gene>
    <name evidence="4" type="ORF">N24_2122</name>
</gene>